<sequence length="250" mass="27075">MTLSSNITPNSTHGHPSIPATPARVVVVDDHPLFRRGVVQLLNDSEHFSVAADLEHGGDLLATLEQHQPHLVLLDLNMPEISGLDLLRQIRQQELDIKVVVITASEHDSDLFEALSSGANGYLMKDTAPDDMLAQLDGVLSGEVALNNHSVTLLAQAFRQPGLSDHSASHPLAESEPSLPGGIDLTARERQTLTLIAQGLNNKLIARELGISDGTVKVYVKSLLRKLNLHSRLELAAWVHQHPDAVSLSL</sequence>
<evidence type="ECO:0000256" key="2">
    <source>
        <dbReference type="ARBA" id="ARBA00023125"/>
    </source>
</evidence>
<gene>
    <name evidence="6" type="ORF">WG929_10260</name>
</gene>
<dbReference type="RefSeq" id="WP_369855885.1">
    <property type="nucleotide sequence ID" value="NZ_JBBKTX010000011.1"/>
</dbReference>
<dbReference type="EMBL" id="JBBKTX010000011">
    <property type="protein sequence ID" value="MFK4752790.1"/>
    <property type="molecule type" value="Genomic_DNA"/>
</dbReference>
<dbReference type="Proteomes" id="UP001620597">
    <property type="component" value="Unassembled WGS sequence"/>
</dbReference>
<dbReference type="SMART" id="SM00421">
    <property type="entry name" value="HTH_LUXR"/>
    <property type="match status" value="1"/>
</dbReference>
<evidence type="ECO:0000313" key="6">
    <source>
        <dbReference type="EMBL" id="MFK4752790.1"/>
    </source>
</evidence>
<dbReference type="SMART" id="SM00448">
    <property type="entry name" value="REC"/>
    <property type="match status" value="1"/>
</dbReference>
<dbReference type="InterPro" id="IPR039420">
    <property type="entry name" value="WalR-like"/>
</dbReference>
<evidence type="ECO:0000313" key="7">
    <source>
        <dbReference type="Proteomes" id="UP001620597"/>
    </source>
</evidence>
<proteinExistence type="predicted"/>
<evidence type="ECO:0000259" key="5">
    <source>
        <dbReference type="PROSITE" id="PS50110"/>
    </source>
</evidence>
<dbReference type="PROSITE" id="PS50043">
    <property type="entry name" value="HTH_LUXR_2"/>
    <property type="match status" value="1"/>
</dbReference>
<dbReference type="InterPro" id="IPR000792">
    <property type="entry name" value="Tscrpt_reg_LuxR_C"/>
</dbReference>
<dbReference type="PRINTS" id="PR00038">
    <property type="entry name" value="HTHLUXR"/>
</dbReference>
<feature type="domain" description="Response regulatory" evidence="5">
    <location>
        <begin position="24"/>
        <end position="140"/>
    </location>
</feature>
<keyword evidence="1 3" id="KW-0597">Phosphoprotein</keyword>
<keyword evidence="7" id="KW-1185">Reference proteome</keyword>
<dbReference type="Pfam" id="PF00072">
    <property type="entry name" value="Response_reg"/>
    <property type="match status" value="1"/>
</dbReference>
<dbReference type="SUPFAM" id="SSF52172">
    <property type="entry name" value="CheY-like"/>
    <property type="match status" value="1"/>
</dbReference>
<keyword evidence="2" id="KW-0238">DNA-binding</keyword>
<dbReference type="InterPro" id="IPR016032">
    <property type="entry name" value="Sig_transdc_resp-reg_C-effctor"/>
</dbReference>
<dbReference type="SUPFAM" id="SSF46894">
    <property type="entry name" value="C-terminal effector domain of the bipartite response regulators"/>
    <property type="match status" value="1"/>
</dbReference>
<dbReference type="CDD" id="cd17535">
    <property type="entry name" value="REC_NarL-like"/>
    <property type="match status" value="1"/>
</dbReference>
<evidence type="ECO:0000256" key="1">
    <source>
        <dbReference type="ARBA" id="ARBA00022553"/>
    </source>
</evidence>
<feature type="domain" description="HTH luxR-type" evidence="4">
    <location>
        <begin position="178"/>
        <end position="243"/>
    </location>
</feature>
<dbReference type="PROSITE" id="PS00622">
    <property type="entry name" value="HTH_LUXR_1"/>
    <property type="match status" value="1"/>
</dbReference>
<dbReference type="Pfam" id="PF00196">
    <property type="entry name" value="GerE"/>
    <property type="match status" value="1"/>
</dbReference>
<evidence type="ECO:0000256" key="3">
    <source>
        <dbReference type="PROSITE-ProRule" id="PRU00169"/>
    </source>
</evidence>
<dbReference type="PANTHER" id="PTHR43214">
    <property type="entry name" value="TWO-COMPONENT RESPONSE REGULATOR"/>
    <property type="match status" value="1"/>
</dbReference>
<organism evidence="6 7">
    <name type="scientific">Oceanobacter antarcticus</name>
    <dbReference type="NCBI Taxonomy" id="3133425"/>
    <lineage>
        <taxon>Bacteria</taxon>
        <taxon>Pseudomonadati</taxon>
        <taxon>Pseudomonadota</taxon>
        <taxon>Gammaproteobacteria</taxon>
        <taxon>Oceanospirillales</taxon>
        <taxon>Oceanospirillaceae</taxon>
        <taxon>Oceanobacter</taxon>
    </lineage>
</organism>
<protein>
    <submittedName>
        <fullName evidence="6">Response regulator</fullName>
    </submittedName>
</protein>
<dbReference type="CDD" id="cd06170">
    <property type="entry name" value="LuxR_C_like"/>
    <property type="match status" value="1"/>
</dbReference>
<feature type="modified residue" description="4-aspartylphosphate" evidence="3">
    <location>
        <position position="75"/>
    </location>
</feature>
<dbReference type="PANTHER" id="PTHR43214:SF38">
    <property type="entry name" value="NITRATE_NITRITE RESPONSE REGULATOR PROTEIN NARL"/>
    <property type="match status" value="1"/>
</dbReference>
<dbReference type="InterPro" id="IPR058245">
    <property type="entry name" value="NreC/VraR/RcsB-like_REC"/>
</dbReference>
<accession>A0ABW8NIL4</accession>
<name>A0ABW8NIL4_9GAMM</name>
<reference evidence="6 7" key="1">
    <citation type="submission" date="2024-03" db="EMBL/GenBank/DDBJ databases">
        <title>High-quality draft genome sequence of Oceanobacter sp. wDCs-4.</title>
        <authorList>
            <person name="Dong C."/>
        </authorList>
    </citation>
    <scope>NUCLEOTIDE SEQUENCE [LARGE SCALE GENOMIC DNA]</scope>
    <source>
        <strain evidence="7">wDCs-4</strain>
    </source>
</reference>
<dbReference type="Gene3D" id="3.40.50.2300">
    <property type="match status" value="1"/>
</dbReference>
<evidence type="ECO:0000259" key="4">
    <source>
        <dbReference type="PROSITE" id="PS50043"/>
    </source>
</evidence>
<dbReference type="PROSITE" id="PS50110">
    <property type="entry name" value="RESPONSE_REGULATORY"/>
    <property type="match status" value="1"/>
</dbReference>
<comment type="caution">
    <text evidence="6">The sequence shown here is derived from an EMBL/GenBank/DDBJ whole genome shotgun (WGS) entry which is preliminary data.</text>
</comment>
<dbReference type="InterPro" id="IPR011006">
    <property type="entry name" value="CheY-like_superfamily"/>
</dbReference>
<dbReference type="InterPro" id="IPR001789">
    <property type="entry name" value="Sig_transdc_resp-reg_receiver"/>
</dbReference>